<keyword evidence="1" id="KW-0812">Transmembrane</keyword>
<reference evidence="2 3" key="1">
    <citation type="submission" date="2012-02" db="EMBL/GenBank/DDBJ databases">
        <title>Whole genome shotgun sequence of Gordonia sputi NBRC 100414.</title>
        <authorList>
            <person name="Yoshida I."/>
            <person name="Hosoyama A."/>
            <person name="Tsuchikane K."/>
            <person name="Katsumata H."/>
            <person name="Yamazaki S."/>
            <person name="Fujita N."/>
        </authorList>
    </citation>
    <scope>NUCLEOTIDE SEQUENCE [LARGE SCALE GENOMIC DNA]</scope>
    <source>
        <strain evidence="2 3">NBRC 100414</strain>
    </source>
</reference>
<dbReference type="eggNOG" id="COG0531">
    <property type="taxonomic scope" value="Bacteria"/>
</dbReference>
<organism evidence="2 3">
    <name type="scientific">Gordonia sputi NBRC 100414</name>
    <dbReference type="NCBI Taxonomy" id="1089453"/>
    <lineage>
        <taxon>Bacteria</taxon>
        <taxon>Bacillati</taxon>
        <taxon>Actinomycetota</taxon>
        <taxon>Actinomycetes</taxon>
        <taxon>Mycobacteriales</taxon>
        <taxon>Gordoniaceae</taxon>
        <taxon>Gordonia</taxon>
    </lineage>
</organism>
<evidence type="ECO:0000256" key="1">
    <source>
        <dbReference type="SAM" id="Phobius"/>
    </source>
</evidence>
<evidence type="ECO:0008006" key="4">
    <source>
        <dbReference type="Google" id="ProtNLM"/>
    </source>
</evidence>
<sequence>MTPAFGTAVMGASALIFYLVLSFASQNTLADSIASLGLAVAFYYGITAFSCVWYFRRTLFDSARNFFMRGLFPLFGGIAMAWAFIKSAIDMINPDYGSTSIGGIGGVFILGVGMLVLGVPLMLACCAADSDFFKGKTLNANTEVKVPDVY</sequence>
<dbReference type="AlphaFoldDB" id="H5U4W9"/>
<accession>H5U4W9</accession>
<feature type="transmembrane region" description="Helical" evidence="1">
    <location>
        <begin position="67"/>
        <end position="85"/>
    </location>
</feature>
<feature type="transmembrane region" description="Helical" evidence="1">
    <location>
        <begin position="105"/>
        <end position="128"/>
    </location>
</feature>
<evidence type="ECO:0000313" key="2">
    <source>
        <dbReference type="EMBL" id="GAB40777.1"/>
    </source>
</evidence>
<name>H5U4W9_9ACTN</name>
<evidence type="ECO:0000313" key="3">
    <source>
        <dbReference type="Proteomes" id="UP000005845"/>
    </source>
</evidence>
<comment type="caution">
    <text evidence="2">The sequence shown here is derived from an EMBL/GenBank/DDBJ whole genome shotgun (WGS) entry which is preliminary data.</text>
</comment>
<dbReference type="EMBL" id="BAFC01000113">
    <property type="protein sequence ID" value="GAB40777.1"/>
    <property type="molecule type" value="Genomic_DNA"/>
</dbReference>
<keyword evidence="3" id="KW-1185">Reference proteome</keyword>
<keyword evidence="1" id="KW-0472">Membrane</keyword>
<gene>
    <name evidence="2" type="ORF">GOSPT_115_00340</name>
</gene>
<keyword evidence="1" id="KW-1133">Transmembrane helix</keyword>
<protein>
    <recommendedName>
        <fullName evidence="4">Amino acid transporter</fullName>
    </recommendedName>
</protein>
<dbReference type="Proteomes" id="UP000005845">
    <property type="component" value="Unassembled WGS sequence"/>
</dbReference>
<feature type="transmembrane region" description="Helical" evidence="1">
    <location>
        <begin position="34"/>
        <end position="55"/>
    </location>
</feature>
<proteinExistence type="predicted"/>